<keyword evidence="2" id="KW-0540">Nuclease</keyword>
<keyword evidence="2" id="KW-0378">Hydrolase</keyword>
<dbReference type="EMBL" id="JAHHIF010000053">
    <property type="protein sequence ID" value="MBW4547997.1"/>
    <property type="molecule type" value="Genomic_DNA"/>
</dbReference>
<proteinExistence type="predicted"/>
<feature type="domain" description="HNH nuclease" evidence="1">
    <location>
        <begin position="95"/>
        <end position="130"/>
    </location>
</feature>
<dbReference type="Proteomes" id="UP000753908">
    <property type="component" value="Unassembled WGS sequence"/>
</dbReference>
<evidence type="ECO:0000259" key="1">
    <source>
        <dbReference type="Pfam" id="PF13395"/>
    </source>
</evidence>
<sequence length="158" mass="18325">MFEYRIRCTQEYITSLELSLQSSWLNQYETYCRSNLSLPHAFALIHPWHYCQDSTQLRVNGVRGSRSFHKEVGMNSLLCASELIWGYKCSRSLGEEVQADHLFPYSLGGQTVASNKVYLCSLHNQMKSNDIHIFPWENGEPAWLSNCLEMIARIKRLT</sequence>
<name>A0A951PS74_9CYAN</name>
<keyword evidence="2" id="KW-0255">Endonuclease</keyword>
<organism evidence="2 3">
    <name type="scientific">Symplocastrum torsivum CPER-KK1</name>
    <dbReference type="NCBI Taxonomy" id="450513"/>
    <lineage>
        <taxon>Bacteria</taxon>
        <taxon>Bacillati</taxon>
        <taxon>Cyanobacteriota</taxon>
        <taxon>Cyanophyceae</taxon>
        <taxon>Oscillatoriophycideae</taxon>
        <taxon>Oscillatoriales</taxon>
        <taxon>Microcoleaceae</taxon>
        <taxon>Symplocastrum</taxon>
    </lineage>
</organism>
<gene>
    <name evidence="2" type="ORF">KME25_26695</name>
</gene>
<dbReference type="InterPro" id="IPR003615">
    <property type="entry name" value="HNH_nuc"/>
</dbReference>
<evidence type="ECO:0000313" key="2">
    <source>
        <dbReference type="EMBL" id="MBW4547997.1"/>
    </source>
</evidence>
<dbReference type="Pfam" id="PF13395">
    <property type="entry name" value="HNH_4"/>
    <property type="match status" value="1"/>
</dbReference>
<evidence type="ECO:0000313" key="3">
    <source>
        <dbReference type="Proteomes" id="UP000753908"/>
    </source>
</evidence>
<comment type="caution">
    <text evidence="2">The sequence shown here is derived from an EMBL/GenBank/DDBJ whole genome shotgun (WGS) entry which is preliminary data.</text>
</comment>
<protein>
    <submittedName>
        <fullName evidence="2">HNH endonuclease</fullName>
    </submittedName>
</protein>
<accession>A0A951PS74</accession>
<reference evidence="2" key="1">
    <citation type="submission" date="2021-05" db="EMBL/GenBank/DDBJ databases">
        <authorList>
            <person name="Pietrasiak N."/>
            <person name="Ward R."/>
            <person name="Stajich J.E."/>
            <person name="Kurbessoian T."/>
        </authorList>
    </citation>
    <scope>NUCLEOTIDE SEQUENCE</scope>
    <source>
        <strain evidence="2">CPER-KK1</strain>
    </source>
</reference>
<dbReference type="AlphaFoldDB" id="A0A951PS74"/>
<dbReference type="GO" id="GO:0004519">
    <property type="term" value="F:endonuclease activity"/>
    <property type="evidence" value="ECO:0007669"/>
    <property type="project" value="UniProtKB-KW"/>
</dbReference>
<reference evidence="2" key="2">
    <citation type="journal article" date="2022" name="Microbiol. Resour. Announc.">
        <title>Metagenome Sequencing to Explore Phylogenomics of Terrestrial Cyanobacteria.</title>
        <authorList>
            <person name="Ward R.D."/>
            <person name="Stajich J.E."/>
            <person name="Johansen J.R."/>
            <person name="Huntemann M."/>
            <person name="Clum A."/>
            <person name="Foster B."/>
            <person name="Foster B."/>
            <person name="Roux S."/>
            <person name="Palaniappan K."/>
            <person name="Varghese N."/>
            <person name="Mukherjee S."/>
            <person name="Reddy T.B.K."/>
            <person name="Daum C."/>
            <person name="Copeland A."/>
            <person name="Chen I.A."/>
            <person name="Ivanova N.N."/>
            <person name="Kyrpides N.C."/>
            <person name="Shapiro N."/>
            <person name="Eloe-Fadrosh E.A."/>
            <person name="Pietrasiak N."/>
        </authorList>
    </citation>
    <scope>NUCLEOTIDE SEQUENCE</scope>
    <source>
        <strain evidence="2">CPER-KK1</strain>
    </source>
</reference>
<dbReference type="Gene3D" id="1.10.30.50">
    <property type="match status" value="1"/>
</dbReference>